<dbReference type="InterPro" id="IPR033954">
    <property type="entry name" value="DiS-bond_Isoase_DsbC/G"/>
</dbReference>
<evidence type="ECO:0000256" key="6">
    <source>
        <dbReference type="ARBA" id="ARBA00023284"/>
    </source>
</evidence>
<name>A0A6B3SGY6_9BURK</name>
<evidence type="ECO:0000259" key="9">
    <source>
        <dbReference type="Pfam" id="PF13098"/>
    </source>
</evidence>
<evidence type="ECO:0000256" key="1">
    <source>
        <dbReference type="ARBA" id="ARBA00004418"/>
    </source>
</evidence>
<comment type="caution">
    <text evidence="10">The sequence shown here is derived from an EMBL/GenBank/DDBJ whole genome shotgun (WGS) entry which is preliminary data.</text>
</comment>
<dbReference type="InterPro" id="IPR009094">
    <property type="entry name" value="DiS-bond_isomerase_DsbC/G_N_sf"/>
</dbReference>
<keyword evidence="5" id="KW-1015">Disulfide bond</keyword>
<evidence type="ECO:0000256" key="2">
    <source>
        <dbReference type="ARBA" id="ARBA00009813"/>
    </source>
</evidence>
<evidence type="ECO:0000256" key="3">
    <source>
        <dbReference type="ARBA" id="ARBA00022729"/>
    </source>
</evidence>
<dbReference type="Pfam" id="PF10411">
    <property type="entry name" value="DsbC_N"/>
    <property type="match status" value="1"/>
</dbReference>
<feature type="signal peptide" evidence="7">
    <location>
        <begin position="1"/>
        <end position="22"/>
    </location>
</feature>
<proteinExistence type="inferred from homology"/>
<comment type="function">
    <text evidence="7">Required for disulfide bond formation in some periplasmic proteins. Acts by transferring its disulfide bond to other proteins and is reduced in the process.</text>
</comment>
<dbReference type="AlphaFoldDB" id="A0A6B3SGY6"/>
<feature type="domain" description="Thioredoxin-like fold" evidence="9">
    <location>
        <begin position="117"/>
        <end position="224"/>
    </location>
</feature>
<keyword evidence="3 7" id="KW-0732">Signal</keyword>
<dbReference type="SUPFAM" id="SSF54423">
    <property type="entry name" value="DsbC/DsbG N-terminal domain-like"/>
    <property type="match status" value="1"/>
</dbReference>
<evidence type="ECO:0000313" key="10">
    <source>
        <dbReference type="EMBL" id="NEX60137.1"/>
    </source>
</evidence>
<comment type="subcellular location">
    <subcellularLocation>
        <location evidence="1 7">Periplasm</location>
    </subcellularLocation>
</comment>
<dbReference type="Gene3D" id="3.40.30.10">
    <property type="entry name" value="Glutaredoxin"/>
    <property type="match status" value="1"/>
</dbReference>
<accession>A0A6B3SGY6</accession>
<dbReference type="GO" id="GO:0042597">
    <property type="term" value="C:periplasmic space"/>
    <property type="evidence" value="ECO:0007669"/>
    <property type="project" value="UniProtKB-SubCell"/>
</dbReference>
<dbReference type="Gene3D" id="3.10.450.70">
    <property type="entry name" value="Disulphide bond isomerase, DsbC/G, N-terminal"/>
    <property type="match status" value="1"/>
</dbReference>
<dbReference type="PANTHER" id="PTHR35272:SF3">
    <property type="entry name" value="THIOL:DISULFIDE INTERCHANGE PROTEIN DSBC"/>
    <property type="match status" value="1"/>
</dbReference>
<evidence type="ECO:0000313" key="11">
    <source>
        <dbReference type="Proteomes" id="UP000482155"/>
    </source>
</evidence>
<evidence type="ECO:0000256" key="5">
    <source>
        <dbReference type="ARBA" id="ARBA00023157"/>
    </source>
</evidence>
<reference evidence="10 11" key="1">
    <citation type="submission" date="2020-02" db="EMBL/GenBank/DDBJ databases">
        <authorList>
            <person name="Kim M.K."/>
        </authorList>
    </citation>
    <scope>NUCLEOTIDE SEQUENCE [LARGE SCALE GENOMIC DNA]</scope>
    <source>
        <strain evidence="10 11">17J57-3</strain>
    </source>
</reference>
<dbReference type="PANTHER" id="PTHR35272">
    <property type="entry name" value="THIOL:DISULFIDE INTERCHANGE PROTEIN DSBC-RELATED"/>
    <property type="match status" value="1"/>
</dbReference>
<keyword evidence="6 7" id="KW-0676">Redox-active center</keyword>
<dbReference type="InterPro" id="IPR051470">
    <property type="entry name" value="Thiol:disulfide_interchange"/>
</dbReference>
<keyword evidence="4 7" id="KW-0574">Periplasm</keyword>
<dbReference type="EMBL" id="JAAIVB010000011">
    <property type="protein sequence ID" value="NEX60137.1"/>
    <property type="molecule type" value="Genomic_DNA"/>
</dbReference>
<dbReference type="InterPro" id="IPR018950">
    <property type="entry name" value="DiS-bond_isomerase_DsbC/G_N"/>
</dbReference>
<sequence>MRVIRRTLVAALAAVVLPSAFAVDSATDSLIRARMAGEGATVKGIQPSPIAGLFEVALTDNTIVYVSRDGQFAIVGEMIDLVKKMAVTRERTTLLAAADFPALPHQLTIKSGQIGAKTKVMVVADPNCPYCHSYYKKLKATPDIEISTLLVAILGADSQQKAMSILCAADPVAAYEASINGTVPTPARCESGEKTLRASFEWMKTHPVKTTPTSYFNDGSLEVGELSVDSIKKHMFR</sequence>
<dbReference type="Pfam" id="PF13098">
    <property type="entry name" value="Thioredoxin_2"/>
    <property type="match status" value="1"/>
</dbReference>
<gene>
    <name evidence="10" type="ORF">G3574_03510</name>
</gene>
<dbReference type="CDD" id="cd03020">
    <property type="entry name" value="DsbA_DsbC_DsbG"/>
    <property type="match status" value="1"/>
</dbReference>
<dbReference type="SUPFAM" id="SSF52833">
    <property type="entry name" value="Thioredoxin-like"/>
    <property type="match status" value="1"/>
</dbReference>
<keyword evidence="11" id="KW-1185">Reference proteome</keyword>
<feature type="chain" id="PRO_5025710341" description="Thiol:disulfide interchange protein" evidence="7">
    <location>
        <begin position="23"/>
        <end position="237"/>
    </location>
</feature>
<comment type="similarity">
    <text evidence="2 7">Belongs to the thioredoxin family. DsbC subfamily.</text>
</comment>
<dbReference type="Proteomes" id="UP000482155">
    <property type="component" value="Unassembled WGS sequence"/>
</dbReference>
<feature type="domain" description="Disulphide bond isomerase DsbC/G N-terminal" evidence="8">
    <location>
        <begin position="24"/>
        <end position="88"/>
    </location>
</feature>
<dbReference type="InterPro" id="IPR012336">
    <property type="entry name" value="Thioredoxin-like_fold"/>
</dbReference>
<evidence type="ECO:0000259" key="8">
    <source>
        <dbReference type="Pfam" id="PF10411"/>
    </source>
</evidence>
<dbReference type="InterPro" id="IPR036249">
    <property type="entry name" value="Thioredoxin-like_sf"/>
</dbReference>
<evidence type="ECO:0000256" key="4">
    <source>
        <dbReference type="ARBA" id="ARBA00022764"/>
    </source>
</evidence>
<protein>
    <recommendedName>
        <fullName evidence="7">Thiol:disulfide interchange protein</fullName>
    </recommendedName>
</protein>
<evidence type="ECO:0000256" key="7">
    <source>
        <dbReference type="RuleBase" id="RU364038"/>
    </source>
</evidence>
<organism evidence="10 11">
    <name type="scientific">Noviherbaspirillum galbum</name>
    <dbReference type="NCBI Taxonomy" id="2709383"/>
    <lineage>
        <taxon>Bacteria</taxon>
        <taxon>Pseudomonadati</taxon>
        <taxon>Pseudomonadota</taxon>
        <taxon>Betaproteobacteria</taxon>
        <taxon>Burkholderiales</taxon>
        <taxon>Oxalobacteraceae</taxon>
        <taxon>Noviherbaspirillum</taxon>
    </lineage>
</organism>